<comment type="similarity">
    <text evidence="3">Belongs to the GRAS family.</text>
</comment>
<reference evidence="5 6" key="1">
    <citation type="journal article" date="2020" name="IScience">
        <title>Genome Sequencing of the Endangered Kingdonia uniflora (Circaeasteraceae, Ranunculales) Reveals Potential Mechanisms of Evolutionary Specialization.</title>
        <authorList>
            <person name="Sun Y."/>
            <person name="Deng T."/>
            <person name="Zhang A."/>
            <person name="Moore M.J."/>
            <person name="Landis J.B."/>
            <person name="Lin N."/>
            <person name="Zhang H."/>
            <person name="Zhang X."/>
            <person name="Huang J."/>
            <person name="Zhang X."/>
            <person name="Sun H."/>
            <person name="Wang H."/>
        </authorList>
    </citation>
    <scope>NUCLEOTIDE SEQUENCE [LARGE SCALE GENOMIC DNA]</scope>
    <source>
        <strain evidence="5">TB1705</strain>
        <tissue evidence="5">Leaf</tissue>
    </source>
</reference>
<feature type="short sequence motif" description="VHIID" evidence="3">
    <location>
        <begin position="499"/>
        <end position="503"/>
    </location>
</feature>
<organism evidence="5 6">
    <name type="scientific">Kingdonia uniflora</name>
    <dbReference type="NCBI Taxonomy" id="39325"/>
    <lineage>
        <taxon>Eukaryota</taxon>
        <taxon>Viridiplantae</taxon>
        <taxon>Streptophyta</taxon>
        <taxon>Embryophyta</taxon>
        <taxon>Tracheophyta</taxon>
        <taxon>Spermatophyta</taxon>
        <taxon>Magnoliopsida</taxon>
        <taxon>Ranunculales</taxon>
        <taxon>Circaeasteraceae</taxon>
        <taxon>Kingdonia</taxon>
    </lineage>
</organism>
<evidence type="ECO:0000256" key="1">
    <source>
        <dbReference type="ARBA" id="ARBA00023015"/>
    </source>
</evidence>
<feature type="compositionally biased region" description="Low complexity" evidence="4">
    <location>
        <begin position="51"/>
        <end position="74"/>
    </location>
</feature>
<feature type="region of interest" description="Disordered" evidence="4">
    <location>
        <begin position="33"/>
        <end position="74"/>
    </location>
</feature>
<sequence>MKGVSFNLQGNNKKKGGGVFEITSISLENKWRFRGEPTSVLDTRRSPSPPTSSSTTLSSSFAGSTSGSADTAGVAAVSDNPKSVAAQVAVAELPSRGGGGGEWVSELQPIPTTGLDSGVEKCGGLGMEDWENMLSESSVVAASPGQEQSLLRWIMGDVEDTSSGFKQFMQGGGGPSEFEGGNAGFGIVDPSFGFEPMGAASVSASSMNVSLGVGAATVSPLSLPNSSSLPNFNKVPNFGSNPIFSTSSSLPISMPNGVFYQQQQFEEKPQILNPQFLMNLHQNHPTQNQSFFVPLPHQQDQHLLMPPHAKRHQPGIMEPGSQIPKVQFLDSGQDLFFRRQQQQQQQQQQQGFPHQLQQLLPSHHQQRPMMAATKPKVDEVAHQQLQQQALMDQLFKAAEMVEVGNSVHARAILARLNHQLSPIGKPLQRAAFYFKEALLLLTNNNNNNPVTYPPRFSDTEALLKYSSYNALSEISPIAQFANFTCNQAFLEALEVYRHIHIIDFDIGVGEQWASFIQEIASRIGGSPSLRITAITSPLSHDHPAELDIARESLVNFANELGISFEIKFVNLDSFDPTSWSLALDVLESEAVAVNIPVGFSMNYPSMLRLMKQLLPKIVVSVDRGCERYDLTFSHHFLNSLQTYSILLDSLDAVNVNPDTVNKIERFFLQRQIESSLLGRHQVPEKMPPWRTLFSSAGFSTLNCSNYTETQAEYMVKKLQVRGFHVDKRQNSLVLCWQRRELLSVTAWSC</sequence>
<dbReference type="EMBL" id="JACGCM010000331">
    <property type="protein sequence ID" value="KAF6173694.1"/>
    <property type="molecule type" value="Genomic_DNA"/>
</dbReference>
<feature type="region of interest" description="SAW" evidence="3">
    <location>
        <begin position="677"/>
        <end position="748"/>
    </location>
</feature>
<evidence type="ECO:0000256" key="2">
    <source>
        <dbReference type="ARBA" id="ARBA00023163"/>
    </source>
</evidence>
<evidence type="ECO:0000313" key="5">
    <source>
        <dbReference type="EMBL" id="KAF6173694.1"/>
    </source>
</evidence>
<dbReference type="Proteomes" id="UP000541444">
    <property type="component" value="Unassembled WGS sequence"/>
</dbReference>
<dbReference type="InterPro" id="IPR005202">
    <property type="entry name" value="TF_GRAS"/>
</dbReference>
<evidence type="ECO:0000256" key="4">
    <source>
        <dbReference type="SAM" id="MobiDB-lite"/>
    </source>
</evidence>
<keyword evidence="6" id="KW-1185">Reference proteome</keyword>
<protein>
    <submittedName>
        <fullName evidence="5">Uncharacterized protein</fullName>
    </submittedName>
</protein>
<proteinExistence type="inferred from homology"/>
<dbReference type="PANTHER" id="PTHR31636">
    <property type="entry name" value="OSJNBA0084A10.13 PROTEIN-RELATED"/>
    <property type="match status" value="1"/>
</dbReference>
<evidence type="ECO:0000256" key="3">
    <source>
        <dbReference type="PROSITE-ProRule" id="PRU01191"/>
    </source>
</evidence>
<evidence type="ECO:0000313" key="6">
    <source>
        <dbReference type="Proteomes" id="UP000541444"/>
    </source>
</evidence>
<accession>A0A7J7P3F2</accession>
<gene>
    <name evidence="5" type="ORF">GIB67_021790</name>
</gene>
<feature type="region of interest" description="Leucine repeat II (LRII)" evidence="3">
    <location>
        <begin position="548"/>
        <end position="580"/>
    </location>
</feature>
<dbReference type="Pfam" id="PF03514">
    <property type="entry name" value="GRAS"/>
    <property type="match status" value="1"/>
</dbReference>
<keyword evidence="2" id="KW-0804">Transcription</keyword>
<comment type="caution">
    <text evidence="3">Lacks conserved residue(s) required for the propagation of feature annotation.</text>
</comment>
<comment type="caution">
    <text evidence="5">The sequence shown here is derived from an EMBL/GenBank/DDBJ whole genome shotgun (WGS) entry which is preliminary data.</text>
</comment>
<feature type="region of interest" description="VHIID" evidence="3">
    <location>
        <begin position="468"/>
        <end position="533"/>
    </location>
</feature>
<dbReference type="AlphaFoldDB" id="A0A7J7P3F2"/>
<name>A0A7J7P3F2_9MAGN</name>
<keyword evidence="1" id="KW-0805">Transcription regulation</keyword>
<dbReference type="OrthoDB" id="666726at2759"/>
<dbReference type="PROSITE" id="PS50985">
    <property type="entry name" value="GRAS"/>
    <property type="match status" value="1"/>
</dbReference>